<proteinExistence type="predicted"/>
<evidence type="ECO:0000256" key="1">
    <source>
        <dbReference type="SAM" id="MobiDB-lite"/>
    </source>
</evidence>
<sequence>MAKKQVANVEPKVSNIPIPISDNPLVIDLPDGQKLVLGRLNAGSVIEVATWRGTGRPDSRTNRLMLGMTDANAVQTNSTQSAATETSAAPKKITLPWGNVSLPAIKLPKVDVESMKKFVLGLIASFKKAQARTRELSPVETTAELDINAWIESISREAEEKSARTRKAIPEKKPSAPMSKDTKKKR</sequence>
<name>A0A6J7A598_9ZZZZ</name>
<accession>A0A6J7A598</accession>
<reference evidence="2" key="1">
    <citation type="submission" date="2020-05" db="EMBL/GenBank/DDBJ databases">
        <authorList>
            <person name="Chiriac C."/>
            <person name="Salcher M."/>
            <person name="Ghai R."/>
            <person name="Kavagutti S V."/>
        </authorList>
    </citation>
    <scope>NUCLEOTIDE SEQUENCE</scope>
</reference>
<feature type="compositionally biased region" description="Basic and acidic residues" evidence="1">
    <location>
        <begin position="157"/>
        <end position="174"/>
    </location>
</feature>
<evidence type="ECO:0000313" key="2">
    <source>
        <dbReference type="EMBL" id="CAB4827963.1"/>
    </source>
</evidence>
<protein>
    <submittedName>
        <fullName evidence="2">Unannotated protein</fullName>
    </submittedName>
</protein>
<dbReference type="EMBL" id="CAFAAZ010000018">
    <property type="protein sequence ID" value="CAB4827963.1"/>
    <property type="molecule type" value="Genomic_DNA"/>
</dbReference>
<feature type="region of interest" description="Disordered" evidence="1">
    <location>
        <begin position="157"/>
        <end position="186"/>
    </location>
</feature>
<dbReference type="AlphaFoldDB" id="A0A6J7A598"/>
<gene>
    <name evidence="2" type="ORF">UFOPK3128_01318</name>
</gene>
<organism evidence="2">
    <name type="scientific">freshwater metagenome</name>
    <dbReference type="NCBI Taxonomy" id="449393"/>
    <lineage>
        <taxon>unclassified sequences</taxon>
        <taxon>metagenomes</taxon>
        <taxon>ecological metagenomes</taxon>
    </lineage>
</organism>